<accession>A0A1A3N131</accession>
<dbReference type="InterPro" id="IPR036116">
    <property type="entry name" value="FN3_sf"/>
</dbReference>
<organism evidence="4 5">
    <name type="scientific">Mycobacterium asiaticum</name>
    <dbReference type="NCBI Taxonomy" id="1790"/>
    <lineage>
        <taxon>Bacteria</taxon>
        <taxon>Bacillati</taxon>
        <taxon>Actinomycetota</taxon>
        <taxon>Actinomycetes</taxon>
        <taxon>Mycobacteriales</taxon>
        <taxon>Mycobacteriaceae</taxon>
        <taxon>Mycobacterium</taxon>
    </lineage>
</organism>
<keyword evidence="1" id="KW-0378">Hydrolase</keyword>
<evidence type="ECO:0000256" key="2">
    <source>
        <dbReference type="ARBA" id="ARBA00023326"/>
    </source>
</evidence>
<evidence type="ECO:0000256" key="1">
    <source>
        <dbReference type="ARBA" id="ARBA00023295"/>
    </source>
</evidence>
<sequence length="290" mass="30476">MVATLGNPDSKPYGLHRLWITPYTDADGSILGDTSYRMPLARTLAATENEDNDTLDGDDKAAAAIQGKGATISGTLEAGGLDLTTFAIITGAQLIESGVGPSLKRTVRKRGSDQRPYWRVEGQIISNGGGDNVMRIFRCKANGKIQFDAKYGAFMIPSTDFMGTPLPGEDADFLWEIDYNATKTTLGSTPVANPLPIPTNLTVGAVAATTVALSWTDIPTANSYKVQQAVSPFTSWTAVTSGAGGEPTDALTTVTGLTAETAYKFRVAAVFGSTTGEYCTPVSATTDEAP</sequence>
<comment type="caution">
    <text evidence="4">The sequence shown here is derived from an EMBL/GenBank/DDBJ whole genome shotgun (WGS) entry which is preliminary data.</text>
</comment>
<dbReference type="SUPFAM" id="SSF49265">
    <property type="entry name" value="Fibronectin type III"/>
    <property type="match status" value="1"/>
</dbReference>
<keyword evidence="1" id="KW-0326">Glycosidase</keyword>
<evidence type="ECO:0000313" key="4">
    <source>
        <dbReference type="EMBL" id="OBK14092.1"/>
    </source>
</evidence>
<reference evidence="4 5" key="1">
    <citation type="submission" date="2016-06" db="EMBL/GenBank/DDBJ databases">
        <authorList>
            <person name="Kjaerup R.B."/>
            <person name="Dalgaard T.S."/>
            <person name="Juul-Madsen H.R."/>
        </authorList>
    </citation>
    <scope>NUCLEOTIDE SEQUENCE [LARGE SCALE GENOMIC DNA]</scope>
    <source>
        <strain evidence="4 5">1245335.1</strain>
    </source>
</reference>
<dbReference type="GO" id="GO:0016798">
    <property type="term" value="F:hydrolase activity, acting on glycosyl bonds"/>
    <property type="evidence" value="ECO:0007669"/>
    <property type="project" value="UniProtKB-KW"/>
</dbReference>
<dbReference type="Proteomes" id="UP000093819">
    <property type="component" value="Unassembled WGS sequence"/>
</dbReference>
<keyword evidence="2" id="KW-0624">Polysaccharide degradation</keyword>
<name>A0A1A3N131_MYCAS</name>
<dbReference type="AlphaFoldDB" id="A0A1A3N131"/>
<dbReference type="InterPro" id="IPR013783">
    <property type="entry name" value="Ig-like_fold"/>
</dbReference>
<keyword evidence="2" id="KW-0119">Carbohydrate metabolism</keyword>
<dbReference type="Pfam" id="PF00041">
    <property type="entry name" value="fn3"/>
    <property type="match status" value="1"/>
</dbReference>
<dbReference type="EMBL" id="LZLR01000239">
    <property type="protein sequence ID" value="OBK14092.1"/>
    <property type="molecule type" value="Genomic_DNA"/>
</dbReference>
<protein>
    <recommendedName>
        <fullName evidence="3">Fibronectin type-III domain-containing protein</fullName>
    </recommendedName>
</protein>
<dbReference type="PROSITE" id="PS50853">
    <property type="entry name" value="FN3"/>
    <property type="match status" value="1"/>
</dbReference>
<evidence type="ECO:0000313" key="5">
    <source>
        <dbReference type="Proteomes" id="UP000093819"/>
    </source>
</evidence>
<dbReference type="InterPro" id="IPR003961">
    <property type="entry name" value="FN3_dom"/>
</dbReference>
<dbReference type="CDD" id="cd00063">
    <property type="entry name" value="FN3"/>
    <property type="match status" value="1"/>
</dbReference>
<dbReference type="Gene3D" id="2.60.40.10">
    <property type="entry name" value="Immunoglobulins"/>
    <property type="match status" value="1"/>
</dbReference>
<evidence type="ECO:0000259" key="3">
    <source>
        <dbReference type="PROSITE" id="PS50853"/>
    </source>
</evidence>
<proteinExistence type="predicted"/>
<dbReference type="SMART" id="SM00060">
    <property type="entry name" value="FN3"/>
    <property type="match status" value="1"/>
</dbReference>
<dbReference type="RefSeq" id="WP_065038397.1">
    <property type="nucleotide sequence ID" value="NZ_LZLR01000239.1"/>
</dbReference>
<gene>
    <name evidence="4" type="ORF">A5635_10380</name>
</gene>
<feature type="domain" description="Fibronectin type-III" evidence="3">
    <location>
        <begin position="197"/>
        <end position="289"/>
    </location>
</feature>
<dbReference type="OrthoDB" id="4691304at2"/>
<dbReference type="GO" id="GO:0000272">
    <property type="term" value="P:polysaccharide catabolic process"/>
    <property type="evidence" value="ECO:0007669"/>
    <property type="project" value="UniProtKB-KW"/>
</dbReference>